<feature type="region of interest" description="Disordered" evidence="1">
    <location>
        <begin position="104"/>
        <end position="155"/>
    </location>
</feature>
<protein>
    <recommendedName>
        <fullName evidence="2">Plexin TIG domain-containing protein</fullName>
    </recommendedName>
</protein>
<evidence type="ECO:0000256" key="1">
    <source>
        <dbReference type="SAM" id="MobiDB-lite"/>
    </source>
</evidence>
<evidence type="ECO:0000313" key="3">
    <source>
        <dbReference type="EnsemblMetazoa" id="AATE009806-PA.1"/>
    </source>
</evidence>
<dbReference type="EMBL" id="AXCP01008940">
    <property type="status" value="NOT_ANNOTATED_CDS"/>
    <property type="molecule type" value="Genomic_DNA"/>
</dbReference>
<name>A0A182J1X5_ANOAO</name>
<organism evidence="3">
    <name type="scientific">Anopheles atroparvus</name>
    <name type="common">European mosquito</name>
    <dbReference type="NCBI Taxonomy" id="41427"/>
    <lineage>
        <taxon>Eukaryota</taxon>
        <taxon>Metazoa</taxon>
        <taxon>Ecdysozoa</taxon>
        <taxon>Arthropoda</taxon>
        <taxon>Hexapoda</taxon>
        <taxon>Insecta</taxon>
        <taxon>Pterygota</taxon>
        <taxon>Neoptera</taxon>
        <taxon>Endopterygota</taxon>
        <taxon>Diptera</taxon>
        <taxon>Nematocera</taxon>
        <taxon>Culicoidea</taxon>
        <taxon>Culicidae</taxon>
        <taxon>Anophelinae</taxon>
        <taxon>Anopheles</taxon>
    </lineage>
</organism>
<dbReference type="AlphaFoldDB" id="A0A182J1X5"/>
<dbReference type="EMBL" id="AXCP01008941">
    <property type="status" value="NOT_ANNOTATED_CDS"/>
    <property type="molecule type" value="Genomic_DNA"/>
</dbReference>
<dbReference type="Gene3D" id="2.60.40.10">
    <property type="entry name" value="Immunoglobulins"/>
    <property type="match status" value="1"/>
</dbReference>
<sequence>MSVVRIVIKTLPELSHNAQYRWVFGNATPIYANVTQEGLLCTISPVNERPTIGDGLDHMLVPMSVRSSEAIKDFVSRSLVFYDCSRHDSCRKFLTLLRSTGRAPELFSGEGGEVSGRAWSSSLASTGTSGEVSVGGVSRQEQTSSSESQSNEQEW</sequence>
<dbReference type="VEuPathDB" id="VectorBase:AATE009806"/>
<feature type="compositionally biased region" description="Low complexity" evidence="1">
    <location>
        <begin position="125"/>
        <end position="155"/>
    </location>
</feature>
<evidence type="ECO:0000259" key="2">
    <source>
        <dbReference type="Pfam" id="PF17960"/>
    </source>
</evidence>
<dbReference type="STRING" id="41427.A0A182J1X5"/>
<dbReference type="Pfam" id="PF17960">
    <property type="entry name" value="TIG_plexin"/>
    <property type="match status" value="1"/>
</dbReference>
<dbReference type="InterPro" id="IPR013783">
    <property type="entry name" value="Ig-like_fold"/>
</dbReference>
<feature type="domain" description="Plexin TIG" evidence="2">
    <location>
        <begin position="4"/>
        <end position="82"/>
    </location>
</feature>
<reference evidence="3" key="1">
    <citation type="submission" date="2022-08" db="UniProtKB">
        <authorList>
            <consortium name="EnsemblMetazoa"/>
        </authorList>
    </citation>
    <scope>IDENTIFICATION</scope>
    <source>
        <strain evidence="3">EBRO</strain>
    </source>
</reference>
<dbReference type="InterPro" id="IPR041019">
    <property type="entry name" value="TIG1_plexin"/>
</dbReference>
<dbReference type="EnsemblMetazoa" id="AATE009806-RA">
    <property type="protein sequence ID" value="AATE009806-PA.1"/>
    <property type="gene ID" value="AATE009806"/>
</dbReference>
<accession>A0A182J1X5</accession>
<proteinExistence type="predicted"/>